<evidence type="ECO:0000313" key="2">
    <source>
        <dbReference type="Proteomes" id="UP000298616"/>
    </source>
</evidence>
<proteinExistence type="predicted"/>
<reference evidence="1 2" key="1">
    <citation type="submission" date="2018-04" db="EMBL/GenBank/DDBJ databases">
        <title>Complete genome uncultured novel isolate.</title>
        <authorList>
            <person name="Merlino G."/>
        </authorList>
    </citation>
    <scope>NUCLEOTIDE SEQUENCE [LARGE SCALE GENOMIC DNA]</scope>
    <source>
        <strain evidence="2">R1DC9</strain>
    </source>
</reference>
<keyword evidence="2" id="KW-1185">Reference proteome</keyword>
<sequence length="182" mass="20430">MINQIFYLTGYNGSIKNGLGKKLNDEYTLTAIEINDEFLNQNFNDQLSQIKSLLQSFYLSGGRVVIANSMGAYLILHAIIGLSIRDFNILLLSPVLGKLALKERPSFPPETDRLKEAIKKQKLNYRKLKIVGGSDDDIIDFEVLHLINKFLNSSEISIINNQGHQLDHVIVSAEVNKIVNSV</sequence>
<organism evidence="1 2">
    <name type="scientific">Mangrovivirga cuniculi</name>
    <dbReference type="NCBI Taxonomy" id="2715131"/>
    <lineage>
        <taxon>Bacteria</taxon>
        <taxon>Pseudomonadati</taxon>
        <taxon>Bacteroidota</taxon>
        <taxon>Cytophagia</taxon>
        <taxon>Cytophagales</taxon>
        <taxon>Mangrovivirgaceae</taxon>
        <taxon>Mangrovivirga</taxon>
    </lineage>
</organism>
<accession>A0A4D7JRZ0</accession>
<dbReference type="AlphaFoldDB" id="A0A4D7JRZ0"/>
<evidence type="ECO:0000313" key="1">
    <source>
        <dbReference type="EMBL" id="QCK16290.1"/>
    </source>
</evidence>
<name>A0A4D7JRZ0_9BACT</name>
<evidence type="ECO:0008006" key="3">
    <source>
        <dbReference type="Google" id="ProtNLM"/>
    </source>
</evidence>
<dbReference type="Proteomes" id="UP000298616">
    <property type="component" value="Chromosome"/>
</dbReference>
<dbReference type="InterPro" id="IPR029058">
    <property type="entry name" value="AB_hydrolase_fold"/>
</dbReference>
<protein>
    <recommendedName>
        <fullName evidence="3">Alpha/beta hydrolase</fullName>
    </recommendedName>
</protein>
<dbReference type="EMBL" id="CP028923">
    <property type="protein sequence ID" value="QCK16290.1"/>
    <property type="molecule type" value="Genomic_DNA"/>
</dbReference>
<dbReference type="KEGG" id="fpf:DCC35_16865"/>
<dbReference type="OrthoDB" id="8894546at2"/>
<gene>
    <name evidence="1" type="ORF">DCC35_16865</name>
</gene>
<dbReference type="Gene3D" id="3.40.50.1820">
    <property type="entry name" value="alpha/beta hydrolase"/>
    <property type="match status" value="1"/>
</dbReference>
<dbReference type="RefSeq" id="WP_137091882.1">
    <property type="nucleotide sequence ID" value="NZ_CP028923.1"/>
</dbReference>
<dbReference type="SUPFAM" id="SSF53474">
    <property type="entry name" value="alpha/beta-Hydrolases"/>
    <property type="match status" value="1"/>
</dbReference>